<proteinExistence type="predicted"/>
<dbReference type="RefSeq" id="WP_128442245.1">
    <property type="nucleotide sequence ID" value="NZ_SBIP01000002.1"/>
</dbReference>
<name>A0A3S3S6V8_9HYPH</name>
<evidence type="ECO:0000313" key="2">
    <source>
        <dbReference type="EMBL" id="RWX78267.1"/>
    </source>
</evidence>
<reference evidence="2 3" key="1">
    <citation type="submission" date="2019-01" db="EMBL/GenBank/DDBJ databases">
        <title>The draft genome of Rhizobium sp. 24NR.</title>
        <authorList>
            <person name="Liu L."/>
            <person name="Liang L."/>
            <person name="Shi S."/>
            <person name="Xu L."/>
            <person name="Wang X."/>
            <person name="Li L."/>
            <person name="Zhang X."/>
        </authorList>
    </citation>
    <scope>NUCLEOTIDE SEQUENCE [LARGE SCALE GENOMIC DNA]</scope>
    <source>
        <strain evidence="2 3">24NR</strain>
    </source>
</reference>
<comment type="caution">
    <text evidence="2">The sequence shown here is derived from an EMBL/GenBank/DDBJ whole genome shotgun (WGS) entry which is preliminary data.</text>
</comment>
<protein>
    <recommendedName>
        <fullName evidence="1">Putative DnaT-like domain-containing protein</fullName>
    </recommendedName>
</protein>
<organism evidence="2 3">
    <name type="scientific">Neorhizobium lilium</name>
    <dbReference type="NCBI Taxonomy" id="2503024"/>
    <lineage>
        <taxon>Bacteria</taxon>
        <taxon>Pseudomonadati</taxon>
        <taxon>Pseudomonadota</taxon>
        <taxon>Alphaproteobacteria</taxon>
        <taxon>Hyphomicrobiales</taxon>
        <taxon>Rhizobiaceae</taxon>
        <taxon>Rhizobium/Agrobacterium group</taxon>
        <taxon>Neorhizobium</taxon>
    </lineage>
</organism>
<keyword evidence="3" id="KW-1185">Reference proteome</keyword>
<dbReference type="Pfam" id="PF20557">
    <property type="entry name" value="DnaT_2"/>
    <property type="match status" value="1"/>
</dbReference>
<dbReference type="OrthoDB" id="980409at2"/>
<sequence length="164" mass="17721">MAGYLDIDAMQAYWAEQGYVVSGAVDTVKLTSAWNRGASVIDRYERSFSGIRSNGFEQEHAWGRNGATTYYDQAIPNGVVPVAIANASFEAAWLEYGKPGILSPVVTGSSVAKRKKVGQLEIEYASSSSTDIDDLVRLATPVVTAIEGLLWQFMRPASPAILVV</sequence>
<evidence type="ECO:0000313" key="3">
    <source>
        <dbReference type="Proteomes" id="UP000287687"/>
    </source>
</evidence>
<dbReference type="Proteomes" id="UP000287687">
    <property type="component" value="Unassembled WGS sequence"/>
</dbReference>
<evidence type="ECO:0000259" key="1">
    <source>
        <dbReference type="Pfam" id="PF20557"/>
    </source>
</evidence>
<dbReference type="InterPro" id="IPR046787">
    <property type="entry name" value="DnaT_2"/>
</dbReference>
<dbReference type="EMBL" id="SBIP01000002">
    <property type="protein sequence ID" value="RWX78267.1"/>
    <property type="molecule type" value="Genomic_DNA"/>
</dbReference>
<dbReference type="AlphaFoldDB" id="A0A3S3S6V8"/>
<accession>A0A3S3S6V8</accession>
<feature type="domain" description="Putative DnaT-like" evidence="1">
    <location>
        <begin position="4"/>
        <end position="154"/>
    </location>
</feature>
<gene>
    <name evidence="2" type="ORF">EPK99_06440</name>
</gene>